<sequence>MLFTPHYRFIMNSLCLQW</sequence>
<name>A0A0E9Q589_ANGAN</name>
<protein>
    <submittedName>
        <fullName evidence="1">Uncharacterized protein</fullName>
    </submittedName>
</protein>
<evidence type="ECO:0000313" key="1">
    <source>
        <dbReference type="EMBL" id="JAH12066.1"/>
    </source>
</evidence>
<dbReference type="AlphaFoldDB" id="A0A0E9Q589"/>
<accession>A0A0E9Q589</accession>
<proteinExistence type="predicted"/>
<reference evidence="1" key="2">
    <citation type="journal article" date="2015" name="Fish Shellfish Immunol.">
        <title>Early steps in the European eel (Anguilla anguilla)-Vibrio vulnificus interaction in the gills: Role of the RtxA13 toxin.</title>
        <authorList>
            <person name="Callol A."/>
            <person name="Pajuelo D."/>
            <person name="Ebbesson L."/>
            <person name="Teles M."/>
            <person name="MacKenzie S."/>
            <person name="Amaro C."/>
        </authorList>
    </citation>
    <scope>NUCLEOTIDE SEQUENCE</scope>
</reference>
<dbReference type="EMBL" id="GBXM01096511">
    <property type="protein sequence ID" value="JAH12066.1"/>
    <property type="molecule type" value="Transcribed_RNA"/>
</dbReference>
<organism evidence="1">
    <name type="scientific">Anguilla anguilla</name>
    <name type="common">European freshwater eel</name>
    <name type="synonym">Muraena anguilla</name>
    <dbReference type="NCBI Taxonomy" id="7936"/>
    <lineage>
        <taxon>Eukaryota</taxon>
        <taxon>Metazoa</taxon>
        <taxon>Chordata</taxon>
        <taxon>Craniata</taxon>
        <taxon>Vertebrata</taxon>
        <taxon>Euteleostomi</taxon>
        <taxon>Actinopterygii</taxon>
        <taxon>Neopterygii</taxon>
        <taxon>Teleostei</taxon>
        <taxon>Anguilliformes</taxon>
        <taxon>Anguillidae</taxon>
        <taxon>Anguilla</taxon>
    </lineage>
</organism>
<reference evidence="1" key="1">
    <citation type="submission" date="2014-11" db="EMBL/GenBank/DDBJ databases">
        <authorList>
            <person name="Amaro Gonzalez C."/>
        </authorList>
    </citation>
    <scope>NUCLEOTIDE SEQUENCE</scope>
</reference>